<name>A0A7L7Z027_9MICO</name>
<evidence type="ECO:0000256" key="1">
    <source>
        <dbReference type="SAM" id="MobiDB-lite"/>
    </source>
</evidence>
<organism evidence="2 3">
    <name type="scientific">Clavibacter zhangzhiyongii</name>
    <dbReference type="NCBI Taxonomy" id="2768071"/>
    <lineage>
        <taxon>Bacteria</taxon>
        <taxon>Bacillati</taxon>
        <taxon>Actinomycetota</taxon>
        <taxon>Actinomycetes</taxon>
        <taxon>Micrococcales</taxon>
        <taxon>Microbacteriaceae</taxon>
        <taxon>Clavibacter</taxon>
    </lineage>
</organism>
<dbReference type="EMBL" id="CP061274">
    <property type="protein sequence ID" value="QOD43027.1"/>
    <property type="molecule type" value="Genomic_DNA"/>
</dbReference>
<dbReference type="KEGG" id="czh:H9X71_10425"/>
<protein>
    <submittedName>
        <fullName evidence="2">Uncharacterized protein</fullName>
    </submittedName>
</protein>
<feature type="region of interest" description="Disordered" evidence="1">
    <location>
        <begin position="1"/>
        <end position="45"/>
    </location>
</feature>
<reference evidence="2 3" key="1">
    <citation type="submission" date="2020-08" db="EMBL/GenBank/DDBJ databases">
        <title>Description of Clavibacter zhangzhiyonge sp. nov., a phytopathogenic actinobacterium isolated from barley seeds, causing leaf brown spot and decline.</title>
        <authorList>
            <person name="Tian Q."/>
            <person name="Chuan J."/>
            <person name="Zhao W."/>
            <person name="Li X."/>
        </authorList>
    </citation>
    <scope>NUCLEOTIDE SEQUENCE [LARGE SCALE GENOMIC DNA]</scope>
    <source>
        <strain evidence="2 3">DM1</strain>
    </source>
</reference>
<dbReference type="RefSeq" id="WP_191147029.1">
    <property type="nucleotide sequence ID" value="NZ_CP061274.1"/>
</dbReference>
<sequence length="45" mass="4783">MTDQPQDPIHDHSIPEDADLSAPDAADPETDELHDATGREDGEGA</sequence>
<accession>A0A7L7Z027</accession>
<evidence type="ECO:0000313" key="2">
    <source>
        <dbReference type="EMBL" id="QOD43027.1"/>
    </source>
</evidence>
<proteinExistence type="predicted"/>
<dbReference type="Proteomes" id="UP000516660">
    <property type="component" value="Chromosome"/>
</dbReference>
<dbReference type="AlphaFoldDB" id="A0A7L7Z027"/>
<feature type="compositionally biased region" description="Basic and acidic residues" evidence="1">
    <location>
        <begin position="31"/>
        <end position="45"/>
    </location>
</feature>
<gene>
    <name evidence="2" type="ORF">H9X71_10425</name>
</gene>
<evidence type="ECO:0000313" key="3">
    <source>
        <dbReference type="Proteomes" id="UP000516660"/>
    </source>
</evidence>
<keyword evidence="3" id="KW-1185">Reference proteome</keyword>